<dbReference type="EMBL" id="KL198022">
    <property type="protein sequence ID" value="KDQ17854.1"/>
    <property type="molecule type" value="Genomic_DNA"/>
</dbReference>
<gene>
    <name evidence="1" type="ORF">BOTBODRAFT_29164</name>
</gene>
<accession>A0A067MQM5</accession>
<dbReference type="AlphaFoldDB" id="A0A067MQM5"/>
<evidence type="ECO:0000313" key="2">
    <source>
        <dbReference type="Proteomes" id="UP000027195"/>
    </source>
</evidence>
<reference evidence="2" key="1">
    <citation type="journal article" date="2014" name="Proc. Natl. Acad. Sci. U.S.A.">
        <title>Extensive sampling of basidiomycete genomes demonstrates inadequacy of the white-rot/brown-rot paradigm for wood decay fungi.</title>
        <authorList>
            <person name="Riley R."/>
            <person name="Salamov A.A."/>
            <person name="Brown D.W."/>
            <person name="Nagy L.G."/>
            <person name="Floudas D."/>
            <person name="Held B.W."/>
            <person name="Levasseur A."/>
            <person name="Lombard V."/>
            <person name="Morin E."/>
            <person name="Otillar R."/>
            <person name="Lindquist E.A."/>
            <person name="Sun H."/>
            <person name="LaButti K.M."/>
            <person name="Schmutz J."/>
            <person name="Jabbour D."/>
            <person name="Luo H."/>
            <person name="Baker S.E."/>
            <person name="Pisabarro A.G."/>
            <person name="Walton J.D."/>
            <person name="Blanchette R.A."/>
            <person name="Henrissat B."/>
            <person name="Martin F."/>
            <person name="Cullen D."/>
            <person name="Hibbett D.S."/>
            <person name="Grigoriev I.V."/>
        </authorList>
    </citation>
    <scope>NUCLEOTIDE SEQUENCE [LARGE SCALE GENOMIC DNA]</scope>
    <source>
        <strain evidence="2">FD-172 SS1</strain>
    </source>
</reference>
<dbReference type="InParanoid" id="A0A067MQM5"/>
<protein>
    <submittedName>
        <fullName evidence="1">Uncharacterized protein</fullName>
    </submittedName>
</protein>
<proteinExistence type="predicted"/>
<dbReference type="Proteomes" id="UP000027195">
    <property type="component" value="Unassembled WGS sequence"/>
</dbReference>
<keyword evidence="2" id="KW-1185">Reference proteome</keyword>
<organism evidence="1 2">
    <name type="scientific">Botryobasidium botryosum (strain FD-172 SS1)</name>
    <dbReference type="NCBI Taxonomy" id="930990"/>
    <lineage>
        <taxon>Eukaryota</taxon>
        <taxon>Fungi</taxon>
        <taxon>Dikarya</taxon>
        <taxon>Basidiomycota</taxon>
        <taxon>Agaricomycotina</taxon>
        <taxon>Agaricomycetes</taxon>
        <taxon>Cantharellales</taxon>
        <taxon>Botryobasidiaceae</taxon>
        <taxon>Botryobasidium</taxon>
    </lineage>
</organism>
<dbReference type="HOGENOM" id="CLU_1098345_0_0_1"/>
<sequence>MEKQPRDSVHSCGYALPHEIGALYAPTADIDILVNIASVAHKYTFEKVESWAADLILAKLQSRTPQHPPDYDFLPMLDHAILADKIPLRDKVLNIVEDLVRTDKVDFPHLLLFADGKSHESWRDLLGLALYQYVIKGPRRWESDGNKLPREKRVLLFVAFGKLSDMRVSGVPWDHICPDAENCTTQFRERLINPYCSNGYVGGQADFVVWTRHVTAQYPPNPAVCLDNGVIAMQARARSLEDRPWTFFSELEW</sequence>
<name>A0A067MQM5_BOTB1</name>
<evidence type="ECO:0000313" key="1">
    <source>
        <dbReference type="EMBL" id="KDQ17854.1"/>
    </source>
</evidence>